<dbReference type="InterPro" id="IPR032675">
    <property type="entry name" value="LRR_dom_sf"/>
</dbReference>
<proteinExistence type="predicted"/>
<dbReference type="STRING" id="27342.A0A0H2RV25"/>
<dbReference type="AlphaFoldDB" id="A0A0H2RV25"/>
<dbReference type="Gene3D" id="3.80.10.10">
    <property type="entry name" value="Ribonuclease Inhibitor"/>
    <property type="match status" value="1"/>
</dbReference>
<protein>
    <submittedName>
        <fullName evidence="1">Uncharacterized protein</fullName>
    </submittedName>
</protein>
<evidence type="ECO:0000313" key="1">
    <source>
        <dbReference type="EMBL" id="KLO15417.1"/>
    </source>
</evidence>
<name>A0A0H2RV25_9AGAM</name>
<dbReference type="OrthoDB" id="2269034at2759"/>
<evidence type="ECO:0000313" key="2">
    <source>
        <dbReference type="Proteomes" id="UP000053477"/>
    </source>
</evidence>
<keyword evidence="2" id="KW-1185">Reference proteome</keyword>
<gene>
    <name evidence="1" type="ORF">SCHPADRAFT_267308</name>
</gene>
<organism evidence="1 2">
    <name type="scientific">Schizopora paradoxa</name>
    <dbReference type="NCBI Taxonomy" id="27342"/>
    <lineage>
        <taxon>Eukaryota</taxon>
        <taxon>Fungi</taxon>
        <taxon>Dikarya</taxon>
        <taxon>Basidiomycota</taxon>
        <taxon>Agaricomycotina</taxon>
        <taxon>Agaricomycetes</taxon>
        <taxon>Hymenochaetales</taxon>
        <taxon>Schizoporaceae</taxon>
        <taxon>Schizopora</taxon>
    </lineage>
</organism>
<dbReference type="EMBL" id="KQ085930">
    <property type="protein sequence ID" value="KLO15417.1"/>
    <property type="molecule type" value="Genomic_DNA"/>
</dbReference>
<dbReference type="Gene3D" id="1.20.1280.50">
    <property type="match status" value="1"/>
</dbReference>
<dbReference type="InParanoid" id="A0A0H2RV25"/>
<dbReference type="SUPFAM" id="SSF52047">
    <property type="entry name" value="RNI-like"/>
    <property type="match status" value="1"/>
</dbReference>
<dbReference type="Proteomes" id="UP000053477">
    <property type="component" value="Unassembled WGS sequence"/>
</dbReference>
<sequence length="533" mass="60591">MSDKVVDLDCILSVVRKLRESGLGLGGETSVEDAWNDFAYDAQIPVDVRIRNLSRMKSVLATLKSITKSLENHVERATENVVPEIRARGLASLPDELLARIFDFYYQDYLVKFYPRSDYSMNPPPRKVLPKVCKRFRRLAHHLPALWEIVRLGDGVDEIKLFKKKCESPRVCIQLSADTNANDVQNFLDTAHGHNHWEELHLDFEDDAWAVRIFEMMGPNISFDFSSLDSLSIISRGYDAEEAFIPSLFPKKCCEAFSEWQLYGLSSLFLTNIIPEPNVSLSDLEEISITLGCVEGMPEGIYEWDMRKLVDFIASLRSLQSLTIKFDAAETSNTNQNLLEVGRSCRLTKLSSLSMTIRGGTDPLVLKQFVDMVDMPKLKTLDLDIHWDQTHEPALYINALFKPSPSAVRTLPFVEKASLRIQHSGGKHYSGSTIFRALPKLSTLSLATPGFQLPYFSLFKDEFGCFEDLHTLRLDNCREHCPNHLVHSLPSDKRQSRTPLQKLHTLELVGCCGLLRVRDELRARLGDKLVWVI</sequence>
<reference evidence="1 2" key="1">
    <citation type="submission" date="2015-04" db="EMBL/GenBank/DDBJ databases">
        <title>Complete genome sequence of Schizopora paradoxa KUC8140, a cosmopolitan wood degrader in East Asia.</title>
        <authorList>
            <consortium name="DOE Joint Genome Institute"/>
            <person name="Min B."/>
            <person name="Park H."/>
            <person name="Jang Y."/>
            <person name="Kim J.-J."/>
            <person name="Kim K.H."/>
            <person name="Pangilinan J."/>
            <person name="Lipzen A."/>
            <person name="Riley R."/>
            <person name="Grigoriev I.V."/>
            <person name="Spatafora J.W."/>
            <person name="Choi I.-G."/>
        </authorList>
    </citation>
    <scope>NUCLEOTIDE SEQUENCE [LARGE SCALE GENOMIC DNA]</scope>
    <source>
        <strain evidence="1 2">KUC8140</strain>
    </source>
</reference>
<accession>A0A0H2RV25</accession>